<accession>A0A5K3EKK9</accession>
<evidence type="ECO:0000259" key="4">
    <source>
        <dbReference type="PROSITE" id="PS50009"/>
    </source>
</evidence>
<dbReference type="InterPro" id="IPR008937">
    <property type="entry name" value="Ras-like_GEF"/>
</dbReference>
<dbReference type="GO" id="GO:0005085">
    <property type="term" value="F:guanyl-nucleotide exchange factor activity"/>
    <property type="evidence" value="ECO:0007669"/>
    <property type="project" value="UniProtKB-KW"/>
</dbReference>
<feature type="compositionally biased region" description="Polar residues" evidence="3">
    <location>
        <begin position="762"/>
        <end position="772"/>
    </location>
</feature>
<feature type="domain" description="Ras-GEF" evidence="4">
    <location>
        <begin position="203"/>
        <end position="528"/>
    </location>
</feature>
<keyword evidence="1 2" id="KW-0344">Guanine-nucleotide releasing factor</keyword>
<dbReference type="GO" id="GO:0005886">
    <property type="term" value="C:plasma membrane"/>
    <property type="evidence" value="ECO:0007669"/>
    <property type="project" value="TreeGrafter"/>
</dbReference>
<feature type="region of interest" description="Disordered" evidence="3">
    <location>
        <begin position="717"/>
        <end position="823"/>
    </location>
</feature>
<dbReference type="SMART" id="SM00147">
    <property type="entry name" value="RasGEF"/>
    <property type="match status" value="1"/>
</dbReference>
<proteinExistence type="predicted"/>
<sequence>TLDDILQYVIEQDLREFDYEKVHTLLLSFHLYTTVYCLLSAIDTKFWQLCFDSNLWPTAKYNLISSLGKVLDCWLDSPYVESFNCPPDFLDLNRLLFVASQWFRVFSSNFQPLRWKATKPKDFSQNQLVMKARGAIRSMTKLCQMDIARMMEGICTKVNSASEQFHLQAGIFKEANCDKDCNGVCSGSPEFTSPKGCSLYHLSPRYIAEQLTLYDADLFLKVLPSDCLNYVRHRPAPTVEPTIQQFNRIYGVVLTSIIEADNPKPSVAVSAATPSLASLTLSMVSTPLQYDQRMLSNGGRHGARVHSSVDVPSCGSFNPNSLGFASVRAEMLSKWISVAAELRALRSFSAFTAVMTALQGSAIGGLHETWSFVEAHYPEQNEVFHELAQLLTLEDNKKYARELMDHIYSSYEIGRHQDLRHNILSSIFRRKWSGEFVSNETNMMKTMGTIPYLGIFLNDLAMLHESAQDLVSRPKPKPRQPPSHANLIGIMGDHRRRLPTPSTPLQPPRRPPRQKASMTNSEDDTASHRVNAPKAVDNRRRGGCDNDDMFLSTSGEIPHCRDVKRRQGEPGTPGFSVFPSQLQPSRRRAASASPKTRDSQHNGSTPQAQSNELINFRKHYREYKVIAKLLKLQKTATRYRISEDVSFKKWFADLTLITENEANQRAKELEPSPSNLRMITGHHSGSLEVLYQDANTSHDESLGSYLSSPTPPHLIVSPCSSVGSYSHHPRINRSRSSRRSHGVNASKKHSINGWGVGETPSKDSTQSSNRLNIPSLLPERSSMSRAHHRICSFKQKLSNSLRRPSFSSKPASPSSSREDLVRL</sequence>
<dbReference type="Pfam" id="PF00617">
    <property type="entry name" value="RasGEF"/>
    <property type="match status" value="2"/>
</dbReference>
<feature type="compositionally biased region" description="Polar residues" evidence="3">
    <location>
        <begin position="601"/>
        <end position="611"/>
    </location>
</feature>
<protein>
    <submittedName>
        <fullName evidence="5">Ras-GEF domain-containing protein</fullName>
    </submittedName>
</protein>
<evidence type="ECO:0000313" key="5">
    <source>
        <dbReference type="WBParaSite" id="MCU_000906-RD"/>
    </source>
</evidence>
<dbReference type="InterPro" id="IPR036964">
    <property type="entry name" value="RASGEF_cat_dom_sf"/>
</dbReference>
<dbReference type="WBParaSite" id="MCU_000906-RD">
    <property type="protein sequence ID" value="MCU_000906-RD"/>
    <property type="gene ID" value="MCU_000906"/>
</dbReference>
<evidence type="ECO:0000256" key="3">
    <source>
        <dbReference type="SAM" id="MobiDB-lite"/>
    </source>
</evidence>
<feature type="compositionally biased region" description="Low complexity" evidence="3">
    <location>
        <begin position="802"/>
        <end position="815"/>
    </location>
</feature>
<organism evidence="5">
    <name type="scientific">Mesocestoides corti</name>
    <name type="common">Flatworm</name>
    <dbReference type="NCBI Taxonomy" id="53468"/>
    <lineage>
        <taxon>Eukaryota</taxon>
        <taxon>Metazoa</taxon>
        <taxon>Spiralia</taxon>
        <taxon>Lophotrochozoa</taxon>
        <taxon>Platyhelminthes</taxon>
        <taxon>Cestoda</taxon>
        <taxon>Eucestoda</taxon>
        <taxon>Cyclophyllidea</taxon>
        <taxon>Mesocestoididae</taxon>
        <taxon>Mesocestoides</taxon>
    </lineage>
</organism>
<feature type="compositionally biased region" description="Basic residues" evidence="3">
    <location>
        <begin position="727"/>
        <end position="750"/>
    </location>
</feature>
<dbReference type="InterPro" id="IPR023578">
    <property type="entry name" value="Ras_GEF_dom_sf"/>
</dbReference>
<name>A0A5K3EKK9_MESCO</name>
<feature type="compositionally biased region" description="Basic and acidic residues" evidence="3">
    <location>
        <begin position="558"/>
        <end position="568"/>
    </location>
</feature>
<dbReference type="GO" id="GO:0007265">
    <property type="term" value="P:Ras protein signal transduction"/>
    <property type="evidence" value="ECO:0007669"/>
    <property type="project" value="TreeGrafter"/>
</dbReference>
<evidence type="ECO:0000256" key="2">
    <source>
        <dbReference type="PROSITE-ProRule" id="PRU00168"/>
    </source>
</evidence>
<evidence type="ECO:0000256" key="1">
    <source>
        <dbReference type="ARBA" id="ARBA00022658"/>
    </source>
</evidence>
<dbReference type="SUPFAM" id="SSF48366">
    <property type="entry name" value="Ras GEF"/>
    <property type="match status" value="3"/>
</dbReference>
<feature type="region of interest" description="Disordered" evidence="3">
    <location>
        <begin position="469"/>
        <end position="611"/>
    </location>
</feature>
<dbReference type="AlphaFoldDB" id="A0A5K3EKK9"/>
<dbReference type="PROSITE" id="PS50009">
    <property type="entry name" value="RASGEF_CAT"/>
    <property type="match status" value="1"/>
</dbReference>
<reference evidence="5" key="1">
    <citation type="submission" date="2019-11" db="UniProtKB">
        <authorList>
            <consortium name="WormBaseParasite"/>
        </authorList>
    </citation>
    <scope>IDENTIFICATION</scope>
</reference>
<dbReference type="PANTHER" id="PTHR23113:SF312">
    <property type="entry name" value="RAL GUANINE NUCLEOTIDE DISSOCIATION STIMULATOR-LIKE, ISOFORM E"/>
    <property type="match status" value="1"/>
</dbReference>
<dbReference type="InterPro" id="IPR001895">
    <property type="entry name" value="RASGEF_cat_dom"/>
</dbReference>
<dbReference type="PANTHER" id="PTHR23113">
    <property type="entry name" value="GUANINE NUCLEOTIDE EXCHANGE FACTOR"/>
    <property type="match status" value="1"/>
</dbReference>
<dbReference type="Gene3D" id="1.10.840.10">
    <property type="entry name" value="Ras guanine-nucleotide exchange factors catalytic domain"/>
    <property type="match status" value="1"/>
</dbReference>